<dbReference type="Gene3D" id="3.30.1540.10">
    <property type="entry name" value="formyl-coa transferase, domain 3"/>
    <property type="match status" value="1"/>
</dbReference>
<dbReference type="AlphaFoldDB" id="A0A8J7QHS9"/>
<dbReference type="RefSeq" id="WP_207860465.1">
    <property type="nucleotide sequence ID" value="NZ_JAFREP010000017.1"/>
</dbReference>
<protein>
    <submittedName>
        <fullName evidence="2">CoA transferase</fullName>
    </submittedName>
</protein>
<dbReference type="GO" id="GO:0008410">
    <property type="term" value="F:CoA-transferase activity"/>
    <property type="evidence" value="ECO:0007669"/>
    <property type="project" value="TreeGrafter"/>
</dbReference>
<dbReference type="Gene3D" id="3.40.50.10540">
    <property type="entry name" value="Crotonobetainyl-coa:carnitine coa-transferase, domain 1"/>
    <property type="match status" value="1"/>
</dbReference>
<dbReference type="SUPFAM" id="SSF89796">
    <property type="entry name" value="CoA-transferase family III (CaiB/BaiF)"/>
    <property type="match status" value="1"/>
</dbReference>
<dbReference type="InterPro" id="IPR050483">
    <property type="entry name" value="CoA-transferase_III_domain"/>
</dbReference>
<dbReference type="EMBL" id="JAFREP010000017">
    <property type="protein sequence ID" value="MBO1320510.1"/>
    <property type="molecule type" value="Genomic_DNA"/>
</dbReference>
<dbReference type="InterPro" id="IPR003673">
    <property type="entry name" value="CoA-Trfase_fam_III"/>
</dbReference>
<evidence type="ECO:0000313" key="3">
    <source>
        <dbReference type="Proteomes" id="UP000664417"/>
    </source>
</evidence>
<dbReference type="PANTHER" id="PTHR48207">
    <property type="entry name" value="SUCCINATE--HYDROXYMETHYLGLUTARATE COA-TRANSFERASE"/>
    <property type="match status" value="1"/>
</dbReference>
<evidence type="ECO:0000256" key="1">
    <source>
        <dbReference type="ARBA" id="ARBA00022679"/>
    </source>
</evidence>
<proteinExistence type="predicted"/>
<name>A0A8J7QHS9_9BACT</name>
<evidence type="ECO:0000313" key="2">
    <source>
        <dbReference type="EMBL" id="MBO1320510.1"/>
    </source>
</evidence>
<dbReference type="InterPro" id="IPR044855">
    <property type="entry name" value="CoA-Trfase_III_dom3_sf"/>
</dbReference>
<sequence length="381" mass="41133">MKQTYLEGVKVLDLSRILAGPFCTQNLADMGADVLKIESPKGDDTRGWGPPFQGDSAAYFQSCNRNKSSLVLNLKEAADAARLGDLIGAADVVVDNFPPAVRERLGVSVANIKRLNPNAITMNITGYGGTRCDEPGYDVMIQAESGLMGITGPVDSEGFKVGVALVDVLTGLMASNGILAALFRRERSGQTDHLHITLYQTALMSLVNVASNTLVSGKPSRRFGNAHPNIVPYQGFSLADRRVIIGAGNDTQFKRLCALLDITEPAFTELDNAGRVQQRETVIARLQARLATWTCARLFPELRAAKIPHAPILRPDEALQQVATWNPDALLVLPHAELGEVRGIAPALQGCGMRENHRPPPLLGEGGETTAARWLNLPRFP</sequence>
<keyword evidence="3" id="KW-1185">Reference proteome</keyword>
<dbReference type="Proteomes" id="UP000664417">
    <property type="component" value="Unassembled WGS sequence"/>
</dbReference>
<keyword evidence="1 2" id="KW-0808">Transferase</keyword>
<dbReference type="InterPro" id="IPR023606">
    <property type="entry name" value="CoA-Trfase_III_dom_1_sf"/>
</dbReference>
<comment type="caution">
    <text evidence="2">The sequence shown here is derived from an EMBL/GenBank/DDBJ whole genome shotgun (WGS) entry which is preliminary data.</text>
</comment>
<reference evidence="2" key="1">
    <citation type="submission" date="2021-03" db="EMBL/GenBank/DDBJ databases">
        <authorList>
            <person name="Wang G."/>
        </authorList>
    </citation>
    <scope>NUCLEOTIDE SEQUENCE</scope>
    <source>
        <strain evidence="2">KCTC 12899</strain>
    </source>
</reference>
<dbReference type="PANTHER" id="PTHR48207:SF3">
    <property type="entry name" value="SUCCINATE--HYDROXYMETHYLGLUTARATE COA-TRANSFERASE"/>
    <property type="match status" value="1"/>
</dbReference>
<gene>
    <name evidence="2" type="ORF">J3U88_18685</name>
</gene>
<organism evidence="2 3">
    <name type="scientific">Acanthopleuribacter pedis</name>
    <dbReference type="NCBI Taxonomy" id="442870"/>
    <lineage>
        <taxon>Bacteria</taxon>
        <taxon>Pseudomonadati</taxon>
        <taxon>Acidobacteriota</taxon>
        <taxon>Holophagae</taxon>
        <taxon>Acanthopleuribacterales</taxon>
        <taxon>Acanthopleuribacteraceae</taxon>
        <taxon>Acanthopleuribacter</taxon>
    </lineage>
</organism>
<accession>A0A8J7QHS9</accession>
<dbReference type="Pfam" id="PF02515">
    <property type="entry name" value="CoA_transf_3"/>
    <property type="match status" value="1"/>
</dbReference>